<reference evidence="3" key="1">
    <citation type="journal article" date="2019" name="Int. J. Syst. Evol. Microbiol.">
        <title>The Global Catalogue of Microorganisms (GCM) 10K type strain sequencing project: providing services to taxonomists for standard genome sequencing and annotation.</title>
        <authorList>
            <consortium name="The Broad Institute Genomics Platform"/>
            <consortium name="The Broad Institute Genome Sequencing Center for Infectious Disease"/>
            <person name="Wu L."/>
            <person name="Ma J."/>
        </authorList>
    </citation>
    <scope>NUCLEOTIDE SEQUENCE [LARGE SCALE GENOMIC DNA]</scope>
    <source>
        <strain evidence="3">NBRC 108725</strain>
    </source>
</reference>
<dbReference type="Gene3D" id="3.40.630.30">
    <property type="match status" value="1"/>
</dbReference>
<evidence type="ECO:0000313" key="3">
    <source>
        <dbReference type="Proteomes" id="UP001321498"/>
    </source>
</evidence>
<keyword evidence="3" id="KW-1185">Reference proteome</keyword>
<dbReference type="CDD" id="cd04301">
    <property type="entry name" value="NAT_SF"/>
    <property type="match status" value="1"/>
</dbReference>
<dbReference type="Pfam" id="PF00583">
    <property type="entry name" value="Acetyltransf_1"/>
    <property type="match status" value="1"/>
</dbReference>
<proteinExistence type="predicted"/>
<dbReference type="InterPro" id="IPR016181">
    <property type="entry name" value="Acyl_CoA_acyltransferase"/>
</dbReference>
<dbReference type="PROSITE" id="PS51186">
    <property type="entry name" value="GNAT"/>
    <property type="match status" value="1"/>
</dbReference>
<dbReference type="RefSeq" id="WP_286276417.1">
    <property type="nucleotide sequence ID" value="NZ_AP027731.1"/>
</dbReference>
<dbReference type="SUPFAM" id="SSF55729">
    <property type="entry name" value="Acyl-CoA N-acyltransferases (Nat)"/>
    <property type="match status" value="2"/>
</dbReference>
<sequence length="363" mass="40051">MTVPGLEIELLQIPASIAEDDGSWAEMVRVRNETEAAALGSFDLAPDPGGLLIEYHDRWFDRRIYLARMGGRIVGRGFVELPLEDGSCVAVVEVEVHPDWRGRGIGAALLEVGERKAAEAHRDVLQAWIVHTRGTDDEPRVAPPTGFGSLPAADPGVRFLREREWTLEQIYRISRLDLAASVEATADGLRRGRESAGDDYDVVVWAGATPEERLEDQALLYSRMSTDAPQAGVEVDEEVWTAERVRDNDARAEEGGYLLLTAAVRHRETDRLVGFTNVYIPADRSRPAQQGDTLVLSEHRGHRLGLLVKASLHAAIAEHSPATGVICTFNAEENRYMLGVNEALGFVPIGYQGVWQKKTLEAR</sequence>
<dbReference type="InterPro" id="IPR000182">
    <property type="entry name" value="GNAT_dom"/>
</dbReference>
<dbReference type="EMBL" id="AP027731">
    <property type="protein sequence ID" value="BDZ46333.1"/>
    <property type="molecule type" value="Genomic_DNA"/>
</dbReference>
<protein>
    <submittedName>
        <fullName evidence="2">GNAT family N-acetyltransferase</fullName>
    </submittedName>
</protein>
<feature type="domain" description="N-acetyltransferase" evidence="1">
    <location>
        <begin position="28"/>
        <end position="183"/>
    </location>
</feature>
<evidence type="ECO:0000259" key="1">
    <source>
        <dbReference type="PROSITE" id="PS51186"/>
    </source>
</evidence>
<gene>
    <name evidence="2" type="ORF">GCM10025866_22420</name>
</gene>
<dbReference type="Proteomes" id="UP001321498">
    <property type="component" value="Chromosome"/>
</dbReference>
<accession>A0ABM8GDL3</accession>
<evidence type="ECO:0000313" key="2">
    <source>
        <dbReference type="EMBL" id="BDZ46333.1"/>
    </source>
</evidence>
<organism evidence="2 3">
    <name type="scientific">Naasia aerilata</name>
    <dbReference type="NCBI Taxonomy" id="1162966"/>
    <lineage>
        <taxon>Bacteria</taxon>
        <taxon>Bacillati</taxon>
        <taxon>Actinomycetota</taxon>
        <taxon>Actinomycetes</taxon>
        <taxon>Micrococcales</taxon>
        <taxon>Microbacteriaceae</taxon>
        <taxon>Naasia</taxon>
    </lineage>
</organism>
<name>A0ABM8GDL3_9MICO</name>